<evidence type="ECO:0000313" key="1">
    <source>
        <dbReference type="EMBL" id="KAJ0172900.1"/>
    </source>
</evidence>
<accession>A0ACC1CN14</accession>
<keyword evidence="2" id="KW-1185">Reference proteome</keyword>
<evidence type="ECO:0000313" key="2">
    <source>
        <dbReference type="Proteomes" id="UP000824533"/>
    </source>
</evidence>
<comment type="caution">
    <text evidence="1">The sequence shown here is derived from an EMBL/GenBank/DDBJ whole genome shotgun (WGS) entry which is preliminary data.</text>
</comment>
<protein>
    <submittedName>
        <fullName evidence="1">Uncharacterized protein</fullName>
    </submittedName>
</protein>
<gene>
    <name evidence="1" type="ORF">K1T71_011076</name>
</gene>
<dbReference type="Proteomes" id="UP000824533">
    <property type="component" value="Linkage Group LG20"/>
</dbReference>
<organism evidence="1 2">
    <name type="scientific">Dendrolimus kikuchii</name>
    <dbReference type="NCBI Taxonomy" id="765133"/>
    <lineage>
        <taxon>Eukaryota</taxon>
        <taxon>Metazoa</taxon>
        <taxon>Ecdysozoa</taxon>
        <taxon>Arthropoda</taxon>
        <taxon>Hexapoda</taxon>
        <taxon>Insecta</taxon>
        <taxon>Pterygota</taxon>
        <taxon>Neoptera</taxon>
        <taxon>Endopterygota</taxon>
        <taxon>Lepidoptera</taxon>
        <taxon>Glossata</taxon>
        <taxon>Ditrysia</taxon>
        <taxon>Bombycoidea</taxon>
        <taxon>Lasiocampidae</taxon>
        <taxon>Dendrolimus</taxon>
    </lineage>
</organism>
<proteinExistence type="predicted"/>
<dbReference type="EMBL" id="CM034406">
    <property type="protein sequence ID" value="KAJ0172900.1"/>
    <property type="molecule type" value="Genomic_DNA"/>
</dbReference>
<reference evidence="1 2" key="1">
    <citation type="journal article" date="2021" name="Front. Genet.">
        <title>Chromosome-Level Genome Assembly Reveals Significant Gene Expansion in the Toll and IMD Signaling Pathways of Dendrolimus kikuchii.</title>
        <authorList>
            <person name="Zhou J."/>
            <person name="Wu P."/>
            <person name="Xiong Z."/>
            <person name="Liu N."/>
            <person name="Zhao N."/>
            <person name="Ji M."/>
            <person name="Qiu Y."/>
            <person name="Yang B."/>
        </authorList>
    </citation>
    <scope>NUCLEOTIDE SEQUENCE [LARGE SCALE GENOMIC DNA]</scope>
    <source>
        <strain evidence="1">Ann1</strain>
    </source>
</reference>
<name>A0ACC1CN14_9NEOP</name>
<sequence length="690" mass="77966">MEDFDVFTDEIKFTKPLFKSILNKFVNESPATPNGPNYQSGRKLLAEECLSANDDNGCAFNLSEAVSATLRTLAVYRDEQLKAAGDGLYKIKSFIKPVQNLIDSKTLPDEDGELDDFLPKDMKDITKVLEKYKLADEAPFYKTYLKFSSANNVHNFQKILKELPKEWTIIQLTAPYNPNENLKPLDEYRTEINSINLSLFTNDYLEDCGLAPVTVNIPANVHKEGEKPLFTELYSLLEDNYKTIDNAQLLNNKKLVKDYWSRREDIDLRLQSVINVMFKEWIGGFGSLLTGKLIDKTWKEKIIQLIDNTISDWGFVKLTMKQKFLLYNLIESCPVLSSQQIKSCIRRILTEHGNPVEVRQVLPECENCVKDFRFLNELCFKCLSHCFERIHNFTVVDGIRAFSQAVLSVKENSEWATLKKAKRHPVILIVDEIIDTFPWESLPILKNHPVSRIENLHFLYYLYKIHESDIVDGYFNARADIGRYVINPEKNLDRMEKRMSSFVEYWCKRWCGHIGEPPSAADFLKYLVEADIFLYCGHGDGCQLAQGGAGGAGVEGAAGARAVALLSGCGSVRLNHPPGRAPPAAAHHHFHIAGCPMVVGMLWEVTDLEVDKVISTLVSLLVPSDAPLPWPNVGKNKWSQGIIDTSAEQKSQFTPERDLLRAVCASRGSTNYAMIASSVVARGLPVRIKE</sequence>